<protein>
    <submittedName>
        <fullName evidence="8">Nuclear factor, interleukin 3 regulated</fullName>
    </submittedName>
</protein>
<keyword evidence="9" id="KW-1185">Reference proteome</keyword>
<dbReference type="InterPro" id="IPR010533">
    <property type="entry name" value="Vert_IL3-reg_TF"/>
</dbReference>
<feature type="compositionally biased region" description="Polar residues" evidence="6">
    <location>
        <begin position="364"/>
        <end position="374"/>
    </location>
</feature>
<dbReference type="CDD" id="cd14694">
    <property type="entry name" value="bZIP_NFIL3"/>
    <property type="match status" value="1"/>
</dbReference>
<evidence type="ECO:0000256" key="5">
    <source>
        <dbReference type="ARBA" id="ARBA00023242"/>
    </source>
</evidence>
<dbReference type="GO" id="GO:0005634">
    <property type="term" value="C:nucleus"/>
    <property type="evidence" value="ECO:0007669"/>
    <property type="project" value="InterPro"/>
</dbReference>
<sequence>MQSIKQEVDSSGSYSGEDALVLAVALQGADRDLMGHKISAMPFKNKSSCRRKREFIPEEKKDNVYWERRRKNNEAAKRSREKRRINDMVLENKLMALGEENTSLKAELLSLKLKFGLLSSAAYAQEVQKLSSSVDLYQDYGPPSPGEGPSGDSEPLHVRSSCISVIKHSPHTPETCAQGGFRTAEVKQESAENISYAQERSSPYELYRKFISNPLSGVYSQPASFLQITRSSSSSPRSSEDGAVSKSSDGEDEQQVPKGLTPSVADQRSVIVSTHKVPDSGSSALPHKLRIKARTIQIKVEAIDPEYEPSGKSSPPISASEGGCYRPAQDSSGIPRPPLCPLSSQVSDMQDWTQRAEQLHKSSTETLQKSSRLTWSPPVDAGDPSRAHSHPSYPTQGLADLSAQMATLKRLITTQHGAVIESTKSTADHTESISKEGFCE</sequence>
<dbReference type="GO" id="GO:0003677">
    <property type="term" value="F:DNA binding"/>
    <property type="evidence" value="ECO:0007669"/>
    <property type="project" value="UniProtKB-KW"/>
</dbReference>
<dbReference type="GO" id="GO:0007623">
    <property type="term" value="P:circadian rhythm"/>
    <property type="evidence" value="ECO:0007669"/>
    <property type="project" value="InterPro"/>
</dbReference>
<name>A0A3Q3GPC4_9LABR</name>
<feature type="region of interest" description="Disordered" evidence="6">
    <location>
        <begin position="136"/>
        <end position="157"/>
    </location>
</feature>
<dbReference type="InterPro" id="IPR046347">
    <property type="entry name" value="bZIP_sf"/>
</dbReference>
<evidence type="ECO:0000259" key="7">
    <source>
        <dbReference type="PROSITE" id="PS50217"/>
    </source>
</evidence>
<dbReference type="PROSITE" id="PS50217">
    <property type="entry name" value="BZIP"/>
    <property type="match status" value="1"/>
</dbReference>
<dbReference type="InterPro" id="IPR047229">
    <property type="entry name" value="NFIL3-like"/>
</dbReference>
<dbReference type="STRING" id="56723.ENSLBEP00000032378"/>
<evidence type="ECO:0000256" key="6">
    <source>
        <dbReference type="SAM" id="MobiDB-lite"/>
    </source>
</evidence>
<reference evidence="8" key="1">
    <citation type="submission" date="2025-08" db="UniProtKB">
        <authorList>
            <consortium name="Ensembl"/>
        </authorList>
    </citation>
    <scope>IDENTIFICATION</scope>
</reference>
<evidence type="ECO:0000313" key="8">
    <source>
        <dbReference type="Ensembl" id="ENSLBEP00000032378.1"/>
    </source>
</evidence>
<feature type="region of interest" description="Disordered" evidence="6">
    <location>
        <begin position="229"/>
        <end position="267"/>
    </location>
</feature>
<dbReference type="PANTHER" id="PTHR15284:SF1">
    <property type="entry name" value="NUCLEAR FACTOR INTERLEUKIN-3-REGULATED PROTEIN"/>
    <property type="match status" value="1"/>
</dbReference>
<feature type="region of interest" description="Disordered" evidence="6">
    <location>
        <begin position="418"/>
        <end position="440"/>
    </location>
</feature>
<proteinExistence type="inferred from homology"/>
<keyword evidence="2" id="KW-0805">Transcription regulation</keyword>
<dbReference type="SUPFAM" id="SSF57959">
    <property type="entry name" value="Leucine zipper domain"/>
    <property type="match status" value="1"/>
</dbReference>
<dbReference type="Pfam" id="PF06529">
    <property type="entry name" value="Vert_IL3-reg_TF"/>
    <property type="match status" value="1"/>
</dbReference>
<comment type="similarity">
    <text evidence="1">Belongs to the bZIP family. NFIL3 subfamily.</text>
</comment>
<evidence type="ECO:0000256" key="4">
    <source>
        <dbReference type="ARBA" id="ARBA00023163"/>
    </source>
</evidence>
<feature type="compositionally biased region" description="Basic and acidic residues" evidence="6">
    <location>
        <begin position="426"/>
        <end position="440"/>
    </location>
</feature>
<dbReference type="PANTHER" id="PTHR15284">
    <property type="entry name" value="NUCLEAR FACTOR INTERLEUKIN-3-REGULATED PROTEIN"/>
    <property type="match status" value="1"/>
</dbReference>
<feature type="region of interest" description="Disordered" evidence="6">
    <location>
        <begin position="302"/>
        <end position="398"/>
    </location>
</feature>
<dbReference type="Proteomes" id="UP000261660">
    <property type="component" value="Unplaced"/>
</dbReference>
<reference evidence="8" key="2">
    <citation type="submission" date="2025-09" db="UniProtKB">
        <authorList>
            <consortium name="Ensembl"/>
        </authorList>
    </citation>
    <scope>IDENTIFICATION</scope>
</reference>
<dbReference type="PROSITE" id="PS00036">
    <property type="entry name" value="BZIP_BASIC"/>
    <property type="match status" value="1"/>
</dbReference>
<dbReference type="GO" id="GO:0003700">
    <property type="term" value="F:DNA-binding transcription factor activity"/>
    <property type="evidence" value="ECO:0007669"/>
    <property type="project" value="InterPro"/>
</dbReference>
<dbReference type="Gene3D" id="1.20.5.170">
    <property type="match status" value="1"/>
</dbReference>
<organism evidence="8 9">
    <name type="scientific">Labrus bergylta</name>
    <name type="common">ballan wrasse</name>
    <dbReference type="NCBI Taxonomy" id="56723"/>
    <lineage>
        <taxon>Eukaryota</taxon>
        <taxon>Metazoa</taxon>
        <taxon>Chordata</taxon>
        <taxon>Craniata</taxon>
        <taxon>Vertebrata</taxon>
        <taxon>Euteleostomi</taxon>
        <taxon>Actinopterygii</taxon>
        <taxon>Neopterygii</taxon>
        <taxon>Teleostei</taxon>
        <taxon>Neoteleostei</taxon>
        <taxon>Acanthomorphata</taxon>
        <taxon>Eupercaria</taxon>
        <taxon>Labriformes</taxon>
        <taxon>Labridae</taxon>
        <taxon>Labrus</taxon>
    </lineage>
</organism>
<dbReference type="Ensembl" id="ENSLBET00000033824.1">
    <property type="protein sequence ID" value="ENSLBEP00000032378.1"/>
    <property type="gene ID" value="ENSLBEG00000024427.1"/>
</dbReference>
<dbReference type="FunCoup" id="A0A3Q3GPC4">
    <property type="interactions" value="933"/>
</dbReference>
<feature type="domain" description="BZIP" evidence="7">
    <location>
        <begin position="62"/>
        <end position="112"/>
    </location>
</feature>
<dbReference type="OrthoDB" id="6151507at2759"/>
<dbReference type="InParanoid" id="A0A3Q3GPC4"/>
<keyword evidence="3" id="KW-0238">DNA-binding</keyword>
<dbReference type="Pfam" id="PF07716">
    <property type="entry name" value="bZIP_2"/>
    <property type="match status" value="1"/>
</dbReference>
<evidence type="ECO:0000256" key="1">
    <source>
        <dbReference type="ARBA" id="ARBA00006079"/>
    </source>
</evidence>
<keyword evidence="4" id="KW-0804">Transcription</keyword>
<dbReference type="InterPro" id="IPR004827">
    <property type="entry name" value="bZIP"/>
</dbReference>
<evidence type="ECO:0000256" key="3">
    <source>
        <dbReference type="ARBA" id="ARBA00023125"/>
    </source>
</evidence>
<dbReference type="InterPro" id="IPR047106">
    <property type="entry name" value="NFIL3-like_bZIP"/>
</dbReference>
<evidence type="ECO:0000256" key="2">
    <source>
        <dbReference type="ARBA" id="ARBA00023015"/>
    </source>
</evidence>
<keyword evidence="5" id="KW-0539">Nucleus</keyword>
<evidence type="ECO:0000313" key="9">
    <source>
        <dbReference type="Proteomes" id="UP000261660"/>
    </source>
</evidence>
<accession>A0A3Q3GPC4</accession>
<feature type="compositionally biased region" description="Polar residues" evidence="6">
    <location>
        <begin position="342"/>
        <end position="356"/>
    </location>
</feature>
<dbReference type="AlphaFoldDB" id="A0A3Q3GPC4"/>
<dbReference type="GeneTree" id="ENSGT00940000160540"/>
<dbReference type="FunFam" id="1.20.5.170:FF:000025">
    <property type="entry name" value="nuclear factor interleukin-3-regulated protein-like"/>
    <property type="match status" value="1"/>
</dbReference>
<dbReference type="SMART" id="SM00338">
    <property type="entry name" value="BRLZ"/>
    <property type="match status" value="1"/>
</dbReference>
<dbReference type="GO" id="GO:0006351">
    <property type="term" value="P:DNA-templated transcription"/>
    <property type="evidence" value="ECO:0007669"/>
    <property type="project" value="InterPro"/>
</dbReference>